<dbReference type="Gene3D" id="1.10.287.130">
    <property type="match status" value="1"/>
</dbReference>
<evidence type="ECO:0000256" key="5">
    <source>
        <dbReference type="ARBA" id="ARBA00022777"/>
    </source>
</evidence>
<evidence type="ECO:0000256" key="4">
    <source>
        <dbReference type="ARBA" id="ARBA00022679"/>
    </source>
</evidence>
<sequence>MAVREHESGDDATREGAMTNRIQLLVDDEGNRAALRSLLEQRYAVVVDDEGDLRDVDLHVVDDRTLPTYRDRLLEHSHAVHPTFAPTLLVRREDTRIDVDLSLPDADGGPAIVDDVVEAPVDKASLFRRLENLLVRRNQSIALARRYEESETRFEGLFQAIPDPAFVLDAERAITEVNDAFLDATGLTYAAVVDRRPDDLPVFDDDAVARLHDRLDATGSDGDGTSAAETLTYRDADGDTRHAELRVRNDTVAGEPTAVVVMHDVTAIHETNRQLEEFASIVTHDLRNPLQVAKARLPMVEPAVDEDAPAADHLDVIDGSLDRIDSLVDGVRSLVRETDVEERRPVAFRDVVERAWRTVETDDDAPVLDVDGEPTVEADPARLQQLLENLFRNAHDHGGDDVTVRVGLDDGGFYVADDGPGIPPEERADVLETGYTTSNDGTGLGLKIVSEIADAHGWDLTIAESAAGGARFEIGGVDVTDS</sequence>
<dbReference type="InterPro" id="IPR050736">
    <property type="entry name" value="Sensor_HK_Regulatory"/>
</dbReference>
<dbReference type="PRINTS" id="PR00344">
    <property type="entry name" value="BCTRLSENSOR"/>
</dbReference>
<dbReference type="InterPro" id="IPR005467">
    <property type="entry name" value="His_kinase_dom"/>
</dbReference>
<feature type="domain" description="Histidine kinase" evidence="7">
    <location>
        <begin position="281"/>
        <end position="474"/>
    </location>
</feature>
<dbReference type="EC" id="2.7.13.3" evidence="2"/>
<dbReference type="PANTHER" id="PTHR43711">
    <property type="entry name" value="TWO-COMPONENT HISTIDINE KINASE"/>
    <property type="match status" value="1"/>
</dbReference>
<dbReference type="InterPro" id="IPR004358">
    <property type="entry name" value="Sig_transdc_His_kin-like_C"/>
</dbReference>
<dbReference type="InterPro" id="IPR000014">
    <property type="entry name" value="PAS"/>
</dbReference>
<evidence type="ECO:0000256" key="1">
    <source>
        <dbReference type="ARBA" id="ARBA00000085"/>
    </source>
</evidence>
<keyword evidence="5" id="KW-0418">Kinase</keyword>
<accession>A0A830FUB2</accession>
<dbReference type="PROSITE" id="PS50112">
    <property type="entry name" value="PAS"/>
    <property type="match status" value="1"/>
</dbReference>
<dbReference type="SUPFAM" id="SSF55785">
    <property type="entry name" value="PYP-like sensor domain (PAS domain)"/>
    <property type="match status" value="1"/>
</dbReference>
<evidence type="ECO:0000256" key="3">
    <source>
        <dbReference type="ARBA" id="ARBA00022553"/>
    </source>
</evidence>
<dbReference type="InterPro" id="IPR036097">
    <property type="entry name" value="HisK_dim/P_sf"/>
</dbReference>
<dbReference type="Pfam" id="PF00989">
    <property type="entry name" value="PAS"/>
    <property type="match status" value="1"/>
</dbReference>
<comment type="caution">
    <text evidence="9">The sequence shown here is derived from an EMBL/GenBank/DDBJ whole genome shotgun (WGS) entry which is preliminary data.</text>
</comment>
<dbReference type="Proteomes" id="UP000614609">
    <property type="component" value="Unassembled WGS sequence"/>
</dbReference>
<protein>
    <recommendedName>
        <fullName evidence="2">histidine kinase</fullName>
        <ecNumber evidence="2">2.7.13.3</ecNumber>
    </recommendedName>
</protein>
<dbReference type="InterPro" id="IPR003661">
    <property type="entry name" value="HisK_dim/P_dom"/>
</dbReference>
<dbReference type="NCBIfam" id="TIGR00229">
    <property type="entry name" value="sensory_box"/>
    <property type="match status" value="1"/>
</dbReference>
<name>A0A830FUB2_9EURY</name>
<dbReference type="Gene3D" id="3.30.450.20">
    <property type="entry name" value="PAS domain"/>
    <property type="match status" value="1"/>
</dbReference>
<dbReference type="InterPro" id="IPR035965">
    <property type="entry name" value="PAS-like_dom_sf"/>
</dbReference>
<dbReference type="PANTHER" id="PTHR43711:SF1">
    <property type="entry name" value="HISTIDINE KINASE 1"/>
    <property type="match status" value="1"/>
</dbReference>
<evidence type="ECO:0000259" key="8">
    <source>
        <dbReference type="PROSITE" id="PS50112"/>
    </source>
</evidence>
<evidence type="ECO:0000256" key="6">
    <source>
        <dbReference type="ARBA" id="ARBA00023012"/>
    </source>
</evidence>
<dbReference type="SMART" id="SM00387">
    <property type="entry name" value="HATPase_c"/>
    <property type="match status" value="1"/>
</dbReference>
<dbReference type="SMART" id="SM00091">
    <property type="entry name" value="PAS"/>
    <property type="match status" value="1"/>
</dbReference>
<dbReference type="SMART" id="SM00388">
    <property type="entry name" value="HisKA"/>
    <property type="match status" value="1"/>
</dbReference>
<proteinExistence type="predicted"/>
<keyword evidence="4" id="KW-0808">Transferase</keyword>
<dbReference type="EMBL" id="BMOO01000002">
    <property type="protein sequence ID" value="GGM60615.1"/>
    <property type="molecule type" value="Genomic_DNA"/>
</dbReference>
<evidence type="ECO:0000259" key="7">
    <source>
        <dbReference type="PROSITE" id="PS50109"/>
    </source>
</evidence>
<dbReference type="Gene3D" id="3.30.565.10">
    <property type="entry name" value="Histidine kinase-like ATPase, C-terminal domain"/>
    <property type="match status" value="1"/>
</dbReference>
<dbReference type="GO" id="GO:0000155">
    <property type="term" value="F:phosphorelay sensor kinase activity"/>
    <property type="evidence" value="ECO:0007669"/>
    <property type="project" value="InterPro"/>
</dbReference>
<dbReference type="CDD" id="cd00082">
    <property type="entry name" value="HisKA"/>
    <property type="match status" value="1"/>
</dbReference>
<reference evidence="9" key="2">
    <citation type="submission" date="2020-09" db="EMBL/GenBank/DDBJ databases">
        <authorList>
            <person name="Sun Q."/>
            <person name="Ohkuma M."/>
        </authorList>
    </citation>
    <scope>NUCLEOTIDE SEQUENCE</scope>
    <source>
        <strain evidence="9">JCM 16108</strain>
    </source>
</reference>
<dbReference type="Pfam" id="PF02518">
    <property type="entry name" value="HATPase_c"/>
    <property type="match status" value="1"/>
</dbReference>
<dbReference type="InterPro" id="IPR036890">
    <property type="entry name" value="HATPase_C_sf"/>
</dbReference>
<reference evidence="9" key="1">
    <citation type="journal article" date="2014" name="Int. J. Syst. Evol. Microbiol.">
        <title>Complete genome sequence of Corynebacterium casei LMG S-19264T (=DSM 44701T), isolated from a smear-ripened cheese.</title>
        <authorList>
            <consortium name="US DOE Joint Genome Institute (JGI-PGF)"/>
            <person name="Walter F."/>
            <person name="Albersmeier A."/>
            <person name="Kalinowski J."/>
            <person name="Ruckert C."/>
        </authorList>
    </citation>
    <scope>NUCLEOTIDE SEQUENCE</scope>
    <source>
        <strain evidence="9">JCM 16108</strain>
    </source>
</reference>
<dbReference type="InterPro" id="IPR003594">
    <property type="entry name" value="HATPase_dom"/>
</dbReference>
<feature type="domain" description="PAS" evidence="8">
    <location>
        <begin position="150"/>
        <end position="222"/>
    </location>
</feature>
<keyword evidence="3" id="KW-0597">Phosphoprotein</keyword>
<keyword evidence="10" id="KW-1185">Reference proteome</keyword>
<comment type="catalytic activity">
    <reaction evidence="1">
        <text>ATP + protein L-histidine = ADP + protein N-phospho-L-histidine.</text>
        <dbReference type="EC" id="2.7.13.3"/>
    </reaction>
</comment>
<keyword evidence="6" id="KW-0902">Two-component regulatory system</keyword>
<evidence type="ECO:0000313" key="10">
    <source>
        <dbReference type="Proteomes" id="UP000614609"/>
    </source>
</evidence>
<organism evidence="9 10">
    <name type="scientific">Halarchaeum rubridurum</name>
    <dbReference type="NCBI Taxonomy" id="489911"/>
    <lineage>
        <taxon>Archaea</taxon>
        <taxon>Methanobacteriati</taxon>
        <taxon>Methanobacteriota</taxon>
        <taxon>Stenosarchaea group</taxon>
        <taxon>Halobacteria</taxon>
        <taxon>Halobacteriales</taxon>
        <taxon>Halobacteriaceae</taxon>
    </lineage>
</organism>
<dbReference type="AlphaFoldDB" id="A0A830FUB2"/>
<gene>
    <name evidence="9" type="ORF">GCM10009017_08490</name>
</gene>
<dbReference type="CDD" id="cd00075">
    <property type="entry name" value="HATPase"/>
    <property type="match status" value="1"/>
</dbReference>
<dbReference type="SUPFAM" id="SSF47384">
    <property type="entry name" value="Homodimeric domain of signal transducing histidine kinase"/>
    <property type="match status" value="1"/>
</dbReference>
<dbReference type="Pfam" id="PF00512">
    <property type="entry name" value="HisKA"/>
    <property type="match status" value="1"/>
</dbReference>
<evidence type="ECO:0000256" key="2">
    <source>
        <dbReference type="ARBA" id="ARBA00012438"/>
    </source>
</evidence>
<evidence type="ECO:0000313" key="9">
    <source>
        <dbReference type="EMBL" id="GGM60615.1"/>
    </source>
</evidence>
<dbReference type="PROSITE" id="PS50109">
    <property type="entry name" value="HIS_KIN"/>
    <property type="match status" value="1"/>
</dbReference>
<dbReference type="GO" id="GO:0006355">
    <property type="term" value="P:regulation of DNA-templated transcription"/>
    <property type="evidence" value="ECO:0007669"/>
    <property type="project" value="InterPro"/>
</dbReference>
<dbReference type="InterPro" id="IPR013767">
    <property type="entry name" value="PAS_fold"/>
</dbReference>
<dbReference type="SUPFAM" id="SSF55874">
    <property type="entry name" value="ATPase domain of HSP90 chaperone/DNA topoisomerase II/histidine kinase"/>
    <property type="match status" value="1"/>
</dbReference>
<dbReference type="CDD" id="cd00130">
    <property type="entry name" value="PAS"/>
    <property type="match status" value="1"/>
</dbReference>